<dbReference type="RefSeq" id="WP_336349535.1">
    <property type="nucleotide sequence ID" value="NZ_JAZAQL010000001.1"/>
</dbReference>
<protein>
    <submittedName>
        <fullName evidence="7">S26 family signal peptidase</fullName>
    </submittedName>
</protein>
<evidence type="ECO:0000256" key="4">
    <source>
        <dbReference type="ARBA" id="ARBA00023136"/>
    </source>
</evidence>
<feature type="compositionally biased region" description="Basic and acidic residues" evidence="5">
    <location>
        <begin position="90"/>
        <end position="118"/>
    </location>
</feature>
<comment type="subcellular location">
    <subcellularLocation>
        <location evidence="1">Membrane</location>
    </subcellularLocation>
</comment>
<dbReference type="InterPro" id="IPR036286">
    <property type="entry name" value="LexA/Signal_pep-like_sf"/>
</dbReference>
<feature type="compositionally biased region" description="Polar residues" evidence="5">
    <location>
        <begin position="32"/>
        <end position="43"/>
    </location>
</feature>
<name>A0ABD5VAV0_9EURY</name>
<feature type="region of interest" description="Disordered" evidence="5">
    <location>
        <begin position="1"/>
        <end position="125"/>
    </location>
</feature>
<keyword evidence="8" id="KW-1185">Reference proteome</keyword>
<evidence type="ECO:0000313" key="8">
    <source>
        <dbReference type="Proteomes" id="UP001596395"/>
    </source>
</evidence>
<dbReference type="PANTHER" id="PTHR10806">
    <property type="entry name" value="SIGNAL PEPTIDASE COMPLEX CATALYTIC SUBUNIT SEC11"/>
    <property type="match status" value="1"/>
</dbReference>
<dbReference type="Proteomes" id="UP001596395">
    <property type="component" value="Unassembled WGS sequence"/>
</dbReference>
<dbReference type="PANTHER" id="PTHR10806:SF6">
    <property type="entry name" value="SIGNAL PEPTIDASE COMPLEX CATALYTIC SUBUNIT SEC11"/>
    <property type="match status" value="1"/>
</dbReference>
<dbReference type="EMBL" id="JBHSXN010000001">
    <property type="protein sequence ID" value="MFC6952564.1"/>
    <property type="molecule type" value="Genomic_DNA"/>
</dbReference>
<evidence type="ECO:0000256" key="3">
    <source>
        <dbReference type="ARBA" id="ARBA00022989"/>
    </source>
</evidence>
<dbReference type="InterPro" id="IPR001733">
    <property type="entry name" value="Peptidase_S26B"/>
</dbReference>
<gene>
    <name evidence="7" type="ORF">ACFQGB_06780</name>
</gene>
<keyword evidence="3 6" id="KW-1133">Transmembrane helix</keyword>
<evidence type="ECO:0000256" key="6">
    <source>
        <dbReference type="SAM" id="Phobius"/>
    </source>
</evidence>
<keyword evidence="2 6" id="KW-0812">Transmembrane</keyword>
<evidence type="ECO:0000256" key="2">
    <source>
        <dbReference type="ARBA" id="ARBA00022692"/>
    </source>
</evidence>
<comment type="caution">
    <text evidence="7">The sequence shown here is derived from an EMBL/GenBank/DDBJ whole genome shotgun (WGS) entry which is preliminary data.</text>
</comment>
<feature type="compositionally biased region" description="Acidic residues" evidence="5">
    <location>
        <begin position="8"/>
        <end position="19"/>
    </location>
</feature>
<reference evidence="7 8" key="1">
    <citation type="journal article" date="2019" name="Int. J. Syst. Evol. Microbiol.">
        <title>The Global Catalogue of Microorganisms (GCM) 10K type strain sequencing project: providing services to taxonomists for standard genome sequencing and annotation.</title>
        <authorList>
            <consortium name="The Broad Institute Genomics Platform"/>
            <consortium name="The Broad Institute Genome Sequencing Center for Infectious Disease"/>
            <person name="Wu L."/>
            <person name="Ma J."/>
        </authorList>
    </citation>
    <scope>NUCLEOTIDE SEQUENCE [LARGE SCALE GENOMIC DNA]</scope>
    <source>
        <strain evidence="7 8">GX26</strain>
    </source>
</reference>
<dbReference type="CDD" id="cd06530">
    <property type="entry name" value="S26_SPase_I"/>
    <property type="match status" value="1"/>
</dbReference>
<dbReference type="AlphaFoldDB" id="A0ABD5VAV0"/>
<dbReference type="InterPro" id="IPR019533">
    <property type="entry name" value="Peptidase_S26"/>
</dbReference>
<keyword evidence="4 6" id="KW-0472">Membrane</keyword>
<organism evidence="7 8">
    <name type="scientific">Halorubellus litoreus</name>
    <dbReference type="NCBI Taxonomy" id="755308"/>
    <lineage>
        <taxon>Archaea</taxon>
        <taxon>Methanobacteriati</taxon>
        <taxon>Methanobacteriota</taxon>
        <taxon>Stenosarchaea group</taxon>
        <taxon>Halobacteria</taxon>
        <taxon>Halobacteriales</taxon>
        <taxon>Halorubellaceae</taxon>
        <taxon>Halorubellus</taxon>
    </lineage>
</organism>
<dbReference type="SUPFAM" id="SSF51306">
    <property type="entry name" value="LexA/Signal peptidase"/>
    <property type="match status" value="1"/>
</dbReference>
<feature type="compositionally biased region" description="Low complexity" evidence="5">
    <location>
        <begin position="67"/>
        <end position="82"/>
    </location>
</feature>
<feature type="compositionally biased region" description="Basic and acidic residues" evidence="5">
    <location>
        <begin position="44"/>
        <end position="57"/>
    </location>
</feature>
<sequence length="374" mass="39414">MNGHDPDDRGDDADGTSDDTAERPDGWPDDWTTASDDAQPSNDESPHSNDESPHSNDDPPTDDVAGDGDATVDAPTDVTTNDHATADGTARGDEAAPTGDRESTLGERSAPEKPPAHDVDDDPPTIADDGVITWFLNSPNGSVVFVRDVVSSVAAVAAIGLVLFAISGIWPPLVAVESGSMEPHMSKGDLVFIVDEQRYAPQSAVQDTGVSTHTSAQAANGYSKFGNYGDVVVYRPYGDRGATPIIHRARFYVEEGDNWVKDADPDHLGAVDTCAEVPRNQCPAPYDGFITKGDANDNYDQVQSQSDIVKPEWVRGKAQVRVPLLGWIRLQFAKLTSATTSPVAPTIPANGPALFARLGALGAAAGAAVVATRT</sequence>
<feature type="transmembrane region" description="Helical" evidence="6">
    <location>
        <begin position="149"/>
        <end position="170"/>
    </location>
</feature>
<evidence type="ECO:0000313" key="7">
    <source>
        <dbReference type="EMBL" id="MFC6952564.1"/>
    </source>
</evidence>
<proteinExistence type="predicted"/>
<evidence type="ECO:0000256" key="5">
    <source>
        <dbReference type="SAM" id="MobiDB-lite"/>
    </source>
</evidence>
<accession>A0ABD5VAV0</accession>
<dbReference type="GO" id="GO:0016020">
    <property type="term" value="C:membrane"/>
    <property type="evidence" value="ECO:0007669"/>
    <property type="project" value="UniProtKB-SubCell"/>
</dbReference>
<evidence type="ECO:0000256" key="1">
    <source>
        <dbReference type="ARBA" id="ARBA00004370"/>
    </source>
</evidence>